<dbReference type="Proteomes" id="UP000613030">
    <property type="component" value="Unassembled WGS sequence"/>
</dbReference>
<evidence type="ECO:0008006" key="3">
    <source>
        <dbReference type="Google" id="ProtNLM"/>
    </source>
</evidence>
<keyword evidence="2" id="KW-1185">Reference proteome</keyword>
<sequence>MSKKQHDKMMQDLQRLLSKQNFQSKEEMEKFLDQLKGQAIPEFEPEASTPEEKAQRLVHEAREVGLNLESDKKVFSALKLDPDCVEAFEFMGDFAMSALQRLIFYRNGMNAGRKKLGVEFFKENMGRFWTIAETRPFMRCMMNYAMSLHDLDEPGAALNILMEMIRLNPTDNQGVRDFIFVYSLEVSKFEIFDQVAALYPTDQSAFTVFTKALYSFKKEGDTPAGREAVETARQINNHVVTLLLSKKELPPQEEYFERGAKNEAVYYAHLAREAWQKTPGAIQWLNAIYLKK</sequence>
<dbReference type="RefSeq" id="WP_202009045.1">
    <property type="nucleotide sequence ID" value="NZ_JAERRB010000003.1"/>
</dbReference>
<evidence type="ECO:0000313" key="1">
    <source>
        <dbReference type="EMBL" id="MBL0741677.1"/>
    </source>
</evidence>
<evidence type="ECO:0000313" key="2">
    <source>
        <dbReference type="Proteomes" id="UP000613030"/>
    </source>
</evidence>
<protein>
    <recommendedName>
        <fullName evidence="3">DUF1186 domain-containing protein</fullName>
    </recommendedName>
</protein>
<comment type="caution">
    <text evidence="1">The sequence shown here is derived from an EMBL/GenBank/DDBJ whole genome shotgun (WGS) entry which is preliminary data.</text>
</comment>
<dbReference type="EMBL" id="JAERRB010000003">
    <property type="protein sequence ID" value="MBL0741677.1"/>
    <property type="molecule type" value="Genomic_DNA"/>
</dbReference>
<proteinExistence type="predicted"/>
<organism evidence="1 2">
    <name type="scientific">Chryseolinea lacunae</name>
    <dbReference type="NCBI Taxonomy" id="2801331"/>
    <lineage>
        <taxon>Bacteria</taxon>
        <taxon>Pseudomonadati</taxon>
        <taxon>Bacteroidota</taxon>
        <taxon>Cytophagia</taxon>
        <taxon>Cytophagales</taxon>
        <taxon>Fulvivirgaceae</taxon>
        <taxon>Chryseolinea</taxon>
    </lineage>
</organism>
<accession>A0ABS1KR01</accession>
<gene>
    <name evidence="1" type="ORF">JI741_10640</name>
</gene>
<reference evidence="1 2" key="1">
    <citation type="submission" date="2021-01" db="EMBL/GenBank/DDBJ databases">
        <title>Chryseolinea sp. Jin1 Genome sequencing and assembly.</title>
        <authorList>
            <person name="Kim I."/>
        </authorList>
    </citation>
    <scope>NUCLEOTIDE SEQUENCE [LARGE SCALE GENOMIC DNA]</scope>
    <source>
        <strain evidence="1 2">Jin1</strain>
    </source>
</reference>
<name>A0ABS1KR01_9BACT</name>